<dbReference type="Gene3D" id="3.40.50.12780">
    <property type="entry name" value="N-terminal domain of ligase-like"/>
    <property type="match status" value="1"/>
</dbReference>
<accession>A0A4S8IFD2</accession>
<sequence>MTKHVVFIYVFVSVIHEYGTEGIHEFRSLSDVHQAYGSTEAGGISRMIGHDECRRLRWVGRLSQDVESKTVDTVTGQPLSIGQSGELWIRGPACMIGYVGDEEANGRAFDSSGWLKTGDLCYFDVDGLLFVLDRLKELIKYKAYQVPPAELEHLLQSLPGIADAAVVPYVPTSVSLISASSHSLSLSLSLSLRKRQVS</sequence>
<organism evidence="4 5">
    <name type="scientific">Musa balbisiana</name>
    <name type="common">Banana</name>
    <dbReference type="NCBI Taxonomy" id="52838"/>
    <lineage>
        <taxon>Eukaryota</taxon>
        <taxon>Viridiplantae</taxon>
        <taxon>Streptophyta</taxon>
        <taxon>Embryophyta</taxon>
        <taxon>Tracheophyta</taxon>
        <taxon>Spermatophyta</taxon>
        <taxon>Magnoliopsida</taxon>
        <taxon>Liliopsida</taxon>
        <taxon>Zingiberales</taxon>
        <taxon>Musaceae</taxon>
        <taxon>Musa</taxon>
    </lineage>
</organism>
<dbReference type="Gene3D" id="3.30.300.30">
    <property type="match status" value="1"/>
</dbReference>
<dbReference type="PANTHER" id="PTHR24096">
    <property type="entry name" value="LONG-CHAIN-FATTY-ACID--COA LIGASE"/>
    <property type="match status" value="1"/>
</dbReference>
<keyword evidence="1" id="KW-0436">Ligase</keyword>
<dbReference type="EMBL" id="PYDT01000010">
    <property type="protein sequence ID" value="THU46629.1"/>
    <property type="molecule type" value="Genomic_DNA"/>
</dbReference>
<proteinExistence type="predicted"/>
<keyword evidence="5" id="KW-1185">Reference proteome</keyword>
<feature type="domain" description="AMP-dependent synthetase/ligase" evidence="3">
    <location>
        <begin position="28"/>
        <end position="98"/>
    </location>
</feature>
<name>A0A4S8IFD2_MUSBA</name>
<evidence type="ECO:0000313" key="4">
    <source>
        <dbReference type="EMBL" id="THU46629.1"/>
    </source>
</evidence>
<evidence type="ECO:0000313" key="5">
    <source>
        <dbReference type="Proteomes" id="UP000317650"/>
    </source>
</evidence>
<comment type="caution">
    <text evidence="4">The sequence shown here is derived from an EMBL/GenBank/DDBJ whole genome shotgun (WGS) entry which is preliminary data.</text>
</comment>
<dbReference type="InterPro" id="IPR042099">
    <property type="entry name" value="ANL_N_sf"/>
</dbReference>
<evidence type="ECO:0000259" key="3">
    <source>
        <dbReference type="Pfam" id="PF00501"/>
    </source>
</evidence>
<protein>
    <recommendedName>
        <fullName evidence="3">AMP-dependent synthetase/ligase domain-containing protein</fullName>
    </recommendedName>
</protein>
<keyword evidence="2" id="KW-0067">ATP-binding</keyword>
<dbReference type="GO" id="GO:0016405">
    <property type="term" value="F:CoA-ligase activity"/>
    <property type="evidence" value="ECO:0007669"/>
    <property type="project" value="UniProtKB-ARBA"/>
</dbReference>
<dbReference type="GO" id="GO:0016878">
    <property type="term" value="F:acid-thiol ligase activity"/>
    <property type="evidence" value="ECO:0007669"/>
    <property type="project" value="UniProtKB-ARBA"/>
</dbReference>
<reference evidence="4 5" key="1">
    <citation type="journal article" date="2019" name="Nat. Plants">
        <title>Genome sequencing of Musa balbisiana reveals subgenome evolution and function divergence in polyploid bananas.</title>
        <authorList>
            <person name="Yao X."/>
        </authorList>
    </citation>
    <scope>NUCLEOTIDE SEQUENCE [LARGE SCALE GENOMIC DNA]</scope>
    <source>
        <strain evidence="5">cv. DH-PKW</strain>
        <tissue evidence="4">Leaves</tissue>
    </source>
</reference>
<dbReference type="STRING" id="52838.A0A4S8IFD2"/>
<dbReference type="Pfam" id="PF00501">
    <property type="entry name" value="AMP-binding"/>
    <property type="match status" value="1"/>
</dbReference>
<dbReference type="GO" id="GO:0005524">
    <property type="term" value="F:ATP binding"/>
    <property type="evidence" value="ECO:0007669"/>
    <property type="project" value="UniProtKB-KW"/>
</dbReference>
<dbReference type="InterPro" id="IPR000873">
    <property type="entry name" value="AMP-dep_synth/lig_dom"/>
</dbReference>
<dbReference type="AlphaFoldDB" id="A0A4S8IFD2"/>
<dbReference type="PANTHER" id="PTHR24096:SF377">
    <property type="entry name" value="4-COUMARATE--COA LIGASE-LIKE 7"/>
    <property type="match status" value="1"/>
</dbReference>
<dbReference type="InterPro" id="IPR045851">
    <property type="entry name" value="AMP-bd_C_sf"/>
</dbReference>
<evidence type="ECO:0000256" key="1">
    <source>
        <dbReference type="ARBA" id="ARBA00022598"/>
    </source>
</evidence>
<dbReference type="Proteomes" id="UP000317650">
    <property type="component" value="Chromosome 9"/>
</dbReference>
<keyword evidence="2" id="KW-0547">Nucleotide-binding</keyword>
<evidence type="ECO:0000256" key="2">
    <source>
        <dbReference type="ARBA" id="ARBA00022840"/>
    </source>
</evidence>
<gene>
    <name evidence="4" type="ORF">C4D60_Mb09t06940</name>
</gene>
<dbReference type="SUPFAM" id="SSF56801">
    <property type="entry name" value="Acetyl-CoA synthetase-like"/>
    <property type="match status" value="1"/>
</dbReference>